<dbReference type="GO" id="GO:0003677">
    <property type="term" value="F:DNA binding"/>
    <property type="evidence" value="ECO:0007669"/>
    <property type="project" value="InterPro"/>
</dbReference>
<evidence type="ECO:0000313" key="1">
    <source>
        <dbReference type="EMBL" id="VCU10803.1"/>
    </source>
</evidence>
<dbReference type="AlphaFoldDB" id="A0A447CZS8"/>
<accession>A0A447CZS8</accession>
<dbReference type="Proteomes" id="UP000289200">
    <property type="component" value="Unassembled WGS sequence"/>
</dbReference>
<dbReference type="SUPFAM" id="SSF47413">
    <property type="entry name" value="lambda repressor-like DNA-binding domains"/>
    <property type="match status" value="1"/>
</dbReference>
<reference evidence="2" key="1">
    <citation type="submission" date="2018-10" db="EMBL/GenBank/DDBJ databases">
        <authorList>
            <person name="Peiro R."/>
            <person name="Begona"/>
            <person name="Cbmso G."/>
            <person name="Lopez M."/>
            <person name="Gonzalez S."/>
            <person name="Sacristan E."/>
            <person name="Castillo E."/>
        </authorList>
    </citation>
    <scope>NUCLEOTIDE SEQUENCE [LARGE SCALE GENOMIC DNA]</scope>
</reference>
<protein>
    <recommendedName>
        <fullName evidence="3">HTH cro/C1-type domain-containing protein</fullName>
    </recommendedName>
</protein>
<keyword evidence="2" id="KW-1185">Reference proteome</keyword>
<sequence length="75" mass="8406">MKLLDYMRREGVDDEALAARLGSVTAFAVKKWKYGERIPDALTIVRLEEITGGAVTLRDWADQQRARPATERAAS</sequence>
<dbReference type="EMBL" id="UWOC01000180">
    <property type="protein sequence ID" value="VCU10803.1"/>
    <property type="molecule type" value="Genomic_DNA"/>
</dbReference>
<dbReference type="RefSeq" id="WP_129610858.1">
    <property type="nucleotide sequence ID" value="NZ_UWOC01000180.1"/>
</dbReference>
<dbReference type="Gene3D" id="1.10.260.40">
    <property type="entry name" value="lambda repressor-like DNA-binding domains"/>
    <property type="match status" value="1"/>
</dbReference>
<comment type="caution">
    <text evidence="1">The sequence shown here is derived from an EMBL/GenBank/DDBJ whole genome shotgun (WGS) entry which is preliminary data.</text>
</comment>
<dbReference type="InterPro" id="IPR010982">
    <property type="entry name" value="Lambda_DNA-bd_dom_sf"/>
</dbReference>
<evidence type="ECO:0000313" key="2">
    <source>
        <dbReference type="Proteomes" id="UP000289200"/>
    </source>
</evidence>
<gene>
    <name evidence="1" type="ORF">RHODGE_RHODGE_04007</name>
</gene>
<dbReference type="OrthoDB" id="7275436at2"/>
<proteinExistence type="predicted"/>
<organism evidence="1 2">
    <name type="scientific">Rhodoplanes serenus</name>
    <dbReference type="NCBI Taxonomy" id="200615"/>
    <lineage>
        <taxon>Bacteria</taxon>
        <taxon>Pseudomonadati</taxon>
        <taxon>Pseudomonadota</taxon>
        <taxon>Alphaproteobacteria</taxon>
        <taxon>Hyphomicrobiales</taxon>
        <taxon>Nitrobacteraceae</taxon>
        <taxon>Rhodoplanes</taxon>
    </lineage>
</organism>
<evidence type="ECO:0008006" key="3">
    <source>
        <dbReference type="Google" id="ProtNLM"/>
    </source>
</evidence>
<name>A0A447CZS8_9BRAD</name>